<dbReference type="HOGENOM" id="CLU_1137259_0_0_12"/>
<evidence type="ECO:0008006" key="3">
    <source>
        <dbReference type="Google" id="ProtNLM"/>
    </source>
</evidence>
<proteinExistence type="predicted"/>
<reference evidence="1 2" key="1">
    <citation type="submission" date="2012-01" db="EMBL/GenBank/DDBJ databases">
        <title>The Genome Sequence of Treponema denticola SP33.</title>
        <authorList>
            <consortium name="The Broad Institute Genome Sequencing Platform"/>
            <person name="Earl A."/>
            <person name="Ward D."/>
            <person name="Feldgarden M."/>
            <person name="Gevers D."/>
            <person name="Blanton J.M."/>
            <person name="Fenno C.J."/>
            <person name="Baranova O.V."/>
            <person name="Mathney J."/>
            <person name="Dewhirst F.E."/>
            <person name="Izard J."/>
            <person name="Young S.K."/>
            <person name="Zeng Q."/>
            <person name="Gargeya S."/>
            <person name="Fitzgerald M."/>
            <person name="Haas B."/>
            <person name="Abouelleil A."/>
            <person name="Alvarado L."/>
            <person name="Arachchi H.M."/>
            <person name="Berlin A."/>
            <person name="Chapman S.B."/>
            <person name="Gearin G."/>
            <person name="Goldberg J."/>
            <person name="Griggs A."/>
            <person name="Gujja S."/>
            <person name="Hansen M."/>
            <person name="Heiman D."/>
            <person name="Howarth C."/>
            <person name="Larimer J."/>
            <person name="Lui A."/>
            <person name="MacDonald P.J.P."/>
            <person name="McCowen C."/>
            <person name="Montmayeur A."/>
            <person name="Murphy C."/>
            <person name="Neiman D."/>
            <person name="Pearson M."/>
            <person name="Priest M."/>
            <person name="Roberts A."/>
            <person name="Saif S."/>
            <person name="Shea T."/>
            <person name="Sisk P."/>
            <person name="Stolte C."/>
            <person name="Sykes S."/>
            <person name="Wortman J."/>
            <person name="Nusbaum C."/>
            <person name="Birren B."/>
        </authorList>
    </citation>
    <scope>NUCLEOTIDE SEQUENCE [LARGE SCALE GENOMIC DNA]</scope>
    <source>
        <strain evidence="1 2">SP33</strain>
    </source>
</reference>
<gene>
    <name evidence="1" type="ORF">HMPREF9733_02488</name>
</gene>
<dbReference type="OrthoDB" id="9805698at2"/>
<evidence type="ECO:0000313" key="2">
    <source>
        <dbReference type="Proteomes" id="UP000016183"/>
    </source>
</evidence>
<accession>M2BI93</accession>
<dbReference type="RefSeq" id="WP_010697516.1">
    <property type="nucleotide sequence ID" value="NZ_KB442454.1"/>
</dbReference>
<dbReference type="Proteomes" id="UP000016183">
    <property type="component" value="Unassembled WGS sequence"/>
</dbReference>
<organism evidence="1 2">
    <name type="scientific">Treponema denticola SP33</name>
    <dbReference type="NCBI Taxonomy" id="999437"/>
    <lineage>
        <taxon>Bacteria</taxon>
        <taxon>Pseudomonadati</taxon>
        <taxon>Spirochaetota</taxon>
        <taxon>Spirochaetia</taxon>
        <taxon>Spirochaetales</taxon>
        <taxon>Treponemataceae</taxon>
        <taxon>Treponema</taxon>
    </lineage>
</organism>
<dbReference type="AlphaFoldDB" id="M2BI93"/>
<evidence type="ECO:0000313" key="1">
    <source>
        <dbReference type="EMBL" id="EMB21238.1"/>
    </source>
</evidence>
<name>M2BI93_TREDN</name>
<dbReference type="PATRIC" id="fig|999437.3.peg.2566"/>
<sequence>MAKTLNEIEKLVESKSKDFYKYLQNIIPYSLMNIINSISQETNVYLFSGLIRNYFLHIYDYRDIDLVLESAVDVKKYFKNYNIQINSFGGYKIAFDNIPIDIWFAKDSWAYKVQKVFDFDLAKFIFQTAYFNFSAIIFSLNEKKFYYSKHFLRFLQNKQIDIVFPLNKNYDLCIINIIYYSEKYNLKISNHLINEIVKYYNYQNHDFDNCQKKHFGYIKYDFKYIDDFIKK</sequence>
<protein>
    <recommendedName>
        <fullName evidence="3">Poly A polymerase head domain-containing protein</fullName>
    </recommendedName>
</protein>
<dbReference type="EMBL" id="AGDZ01000029">
    <property type="protein sequence ID" value="EMB21238.1"/>
    <property type="molecule type" value="Genomic_DNA"/>
</dbReference>
<comment type="caution">
    <text evidence="1">The sequence shown here is derived from an EMBL/GenBank/DDBJ whole genome shotgun (WGS) entry which is preliminary data.</text>
</comment>